<dbReference type="AlphaFoldDB" id="A0A7R8WD18"/>
<dbReference type="GO" id="GO:1901096">
    <property type="term" value="P:regulation of autophagosome maturation"/>
    <property type="evidence" value="ECO:0007669"/>
    <property type="project" value="TreeGrafter"/>
</dbReference>
<feature type="region of interest" description="Disordered" evidence="1">
    <location>
        <begin position="152"/>
        <end position="173"/>
    </location>
</feature>
<protein>
    <recommendedName>
        <fullName evidence="2">CLEC16A/TT9 C-terminal domain-containing protein</fullName>
    </recommendedName>
</protein>
<dbReference type="EMBL" id="OB662051">
    <property type="protein sequence ID" value="CAD7229417.1"/>
    <property type="molecule type" value="Genomic_DNA"/>
</dbReference>
<sequence length="614" mass="67609">MARPIFRSQLDSPVSAASETQVVQELSITDEEKELRLHNLSIEPPLDEEGFSLSERPFLEAVFLALECSENDYSALFALCLLFAIGNNRGMKQSILESALFSTTRRKYNELLMERLLGIMQLACQPGTNSRVRLATLQLTLILLKQLVGAPRKSEGGESSEASPSEEQPIDGGRDTPTFILDRHLAAVEGIKEDATLLCRSFYKSEEIFLDMFEDEWRALHGKAFNVEFLMMESSLLLPPTGTPMTGIDFDKRLPCGEVERACRAIRIFFLLRELSLFLRGEEERELPLTSPENITRVGEVLDLNNSDLIACTILNRDQHRIRRFLVIDEQQIILVEPDTKRLGWGVAKFVGLLQDTEVTGDKEDSRCLHITVHKSSSSPGAARKPILSARFVFDDHIRCMAAKQRLGRGRMVARQRKVARIASLLELPASVTPTALSPRPRADARILSRAPGHPHHDPTSPSSAARFMTRPSSAASMPGGATSAAGFGPPQLKAPGFAAAMTSRHGNTISVVTSATGATRPSSCAIPSQLPPTPSVEAIPLGKIQVRNPVLRSGVDLWKRAVSATATPPECLPSQLPSREESRTTIQRDDASSTDESEENSQHRDRKGKIQVI</sequence>
<dbReference type="PANTHER" id="PTHR21481">
    <property type="entry name" value="PROTEIN CLEC16A"/>
    <property type="match status" value="1"/>
</dbReference>
<feature type="compositionally biased region" description="Basic and acidic residues" evidence="1">
    <location>
        <begin position="579"/>
        <end position="592"/>
    </location>
</feature>
<feature type="compositionally biased region" description="Low complexity" evidence="1">
    <location>
        <begin position="157"/>
        <end position="167"/>
    </location>
</feature>
<proteinExistence type="predicted"/>
<dbReference type="OrthoDB" id="294052at2759"/>
<dbReference type="GO" id="GO:0005794">
    <property type="term" value="C:Golgi apparatus"/>
    <property type="evidence" value="ECO:0007669"/>
    <property type="project" value="TreeGrafter"/>
</dbReference>
<dbReference type="PANTHER" id="PTHR21481:SF0">
    <property type="entry name" value="PROTEIN CLEC16A"/>
    <property type="match status" value="1"/>
</dbReference>
<dbReference type="Pfam" id="PF19439">
    <property type="entry name" value="CLEC16A_C"/>
    <property type="match status" value="2"/>
</dbReference>
<reference evidence="3" key="1">
    <citation type="submission" date="2020-11" db="EMBL/GenBank/DDBJ databases">
        <authorList>
            <person name="Tran Van P."/>
        </authorList>
    </citation>
    <scope>NUCLEOTIDE SEQUENCE</scope>
</reference>
<dbReference type="InterPro" id="IPR039272">
    <property type="entry name" value="CLEC16A/TT9"/>
</dbReference>
<dbReference type="InterPro" id="IPR045820">
    <property type="entry name" value="CLEC16A/TT9_C"/>
</dbReference>
<name>A0A7R8WD18_9CRUS</name>
<evidence type="ECO:0000256" key="1">
    <source>
        <dbReference type="SAM" id="MobiDB-lite"/>
    </source>
</evidence>
<dbReference type="GO" id="GO:0007034">
    <property type="term" value="P:vacuolar transport"/>
    <property type="evidence" value="ECO:0007669"/>
    <property type="project" value="TreeGrafter"/>
</dbReference>
<feature type="domain" description="CLEC16A/TT9 C-terminal" evidence="2">
    <location>
        <begin position="16"/>
        <end position="148"/>
    </location>
</feature>
<feature type="domain" description="CLEC16A/TT9 C-terminal" evidence="2">
    <location>
        <begin position="178"/>
        <end position="433"/>
    </location>
</feature>
<feature type="compositionally biased region" description="Basic residues" evidence="1">
    <location>
        <begin position="605"/>
        <end position="614"/>
    </location>
</feature>
<accession>A0A7R8WD18</accession>
<gene>
    <name evidence="3" type="ORF">CTOB1V02_LOCUS7287</name>
</gene>
<evidence type="ECO:0000259" key="2">
    <source>
        <dbReference type="Pfam" id="PF19439"/>
    </source>
</evidence>
<organism evidence="3">
    <name type="scientific">Cyprideis torosa</name>
    <dbReference type="NCBI Taxonomy" id="163714"/>
    <lineage>
        <taxon>Eukaryota</taxon>
        <taxon>Metazoa</taxon>
        <taxon>Ecdysozoa</taxon>
        <taxon>Arthropoda</taxon>
        <taxon>Crustacea</taxon>
        <taxon>Oligostraca</taxon>
        <taxon>Ostracoda</taxon>
        <taxon>Podocopa</taxon>
        <taxon>Podocopida</taxon>
        <taxon>Cytherocopina</taxon>
        <taxon>Cytheroidea</taxon>
        <taxon>Cytherideidae</taxon>
        <taxon>Cyprideis</taxon>
    </lineage>
</organism>
<dbReference type="GO" id="GO:0016197">
    <property type="term" value="P:endosomal transport"/>
    <property type="evidence" value="ECO:0007669"/>
    <property type="project" value="TreeGrafter"/>
</dbReference>
<evidence type="ECO:0000313" key="3">
    <source>
        <dbReference type="EMBL" id="CAD7229417.1"/>
    </source>
</evidence>
<dbReference type="GO" id="GO:0005770">
    <property type="term" value="C:late endosome"/>
    <property type="evidence" value="ECO:0007669"/>
    <property type="project" value="TreeGrafter"/>
</dbReference>
<feature type="region of interest" description="Disordered" evidence="1">
    <location>
        <begin position="568"/>
        <end position="614"/>
    </location>
</feature>